<reference evidence="2 3" key="1">
    <citation type="submission" date="2019-03" db="EMBL/GenBank/DDBJ databases">
        <title>Freshwater and sediment microbial communities from various areas in North America, analyzing microbe dynamics in response to fracking.</title>
        <authorList>
            <person name="Lamendella R."/>
        </authorList>
    </citation>
    <scope>NUCLEOTIDE SEQUENCE [LARGE SCALE GENOMIC DNA]</scope>
    <source>
        <strain evidence="2 3">18_TX</strain>
    </source>
</reference>
<dbReference type="Gene3D" id="2.40.160.130">
    <property type="entry name" value="Capsule assembly protein Wzi"/>
    <property type="match status" value="1"/>
</dbReference>
<evidence type="ECO:0000256" key="1">
    <source>
        <dbReference type="SAM" id="SignalP"/>
    </source>
</evidence>
<proteinExistence type="predicted"/>
<comment type="caution">
    <text evidence="2">The sequence shown here is derived from an EMBL/GenBank/DDBJ whole genome shotgun (WGS) entry which is preliminary data.</text>
</comment>
<evidence type="ECO:0000313" key="3">
    <source>
        <dbReference type="Proteomes" id="UP000295531"/>
    </source>
</evidence>
<keyword evidence="3" id="KW-1185">Reference proteome</keyword>
<sequence length="449" mass="50451">MSKSLFSAVILATGLGLVSPQAQSSVYISADNQDLRNSLNVLVDAGLINTPLQQLPMPWRAILLELDTIDTQQLNDTQQLALLQVRHYLRNAQSGPQTYLKLQASSEAPWVNRFGRSVQERGSLSVARHFKGEHFAARLQINHRWDPYEDDNEQTLDGSYLAYNFGDVSLSLDAQPLWWGPAQHSSLLMSTNARPLTKLRFDYSPDFAPIGLNPLHISTFVGYNETRLGNINVSREVIGLRAATQLQWGLQAGVSALHQTSKTDINSEIPDNTMVSLDLRKGWHWQQHHFAAYAEVGFDGQLEEGENPAFTVGGEWQFNASIFSAQQMRHTLVAEYTDTESRNFYQRLPRVSTQPFYQHYQRNLGSSFAPDSRTLSLSYRLFAADGSGWTAQLAYSSLADDSNQTQALLQRSQPVFGGLLNIGFEYNDNERAGANTDDIGARISWEWRF</sequence>
<dbReference type="InterPro" id="IPR038636">
    <property type="entry name" value="Wzi_sf"/>
</dbReference>
<name>A0A4V6PUR6_9GAMM</name>
<dbReference type="Proteomes" id="UP000295531">
    <property type="component" value="Unassembled WGS sequence"/>
</dbReference>
<dbReference type="EMBL" id="SNXI01000004">
    <property type="protein sequence ID" value="TDP38912.1"/>
    <property type="molecule type" value="Genomic_DNA"/>
</dbReference>
<gene>
    <name evidence="2" type="ORF">DEU29_10412</name>
</gene>
<dbReference type="InterPro" id="IPR026950">
    <property type="entry name" value="Caps_assemb_Wzi"/>
</dbReference>
<accession>A0A4V6PUR6</accession>
<keyword evidence="1" id="KW-0732">Signal</keyword>
<feature type="signal peptide" evidence="1">
    <location>
        <begin position="1"/>
        <end position="24"/>
    </location>
</feature>
<feature type="chain" id="PRO_5020492734" evidence="1">
    <location>
        <begin position="25"/>
        <end position="449"/>
    </location>
</feature>
<dbReference type="Pfam" id="PF14052">
    <property type="entry name" value="Caps_assemb_Wzi"/>
    <property type="match status" value="1"/>
</dbReference>
<protein>
    <submittedName>
        <fullName evidence="2">Capsule assembly protein Wzi</fullName>
    </submittedName>
</protein>
<organism evidence="2 3">
    <name type="scientific">Idiomarina aquatica</name>
    <dbReference type="NCBI Taxonomy" id="1327752"/>
    <lineage>
        <taxon>Bacteria</taxon>
        <taxon>Pseudomonadati</taxon>
        <taxon>Pseudomonadota</taxon>
        <taxon>Gammaproteobacteria</taxon>
        <taxon>Alteromonadales</taxon>
        <taxon>Idiomarinaceae</taxon>
        <taxon>Idiomarina</taxon>
    </lineage>
</organism>
<dbReference type="RefSeq" id="WP_166635876.1">
    <property type="nucleotide sequence ID" value="NZ_SNXI01000004.1"/>
</dbReference>
<evidence type="ECO:0000313" key="2">
    <source>
        <dbReference type="EMBL" id="TDP38912.1"/>
    </source>
</evidence>
<dbReference type="AlphaFoldDB" id="A0A4V6PUR6"/>